<dbReference type="InterPro" id="IPR036259">
    <property type="entry name" value="MFS_trans_sf"/>
</dbReference>
<dbReference type="OrthoDB" id="3639251at2759"/>
<feature type="transmembrane region" description="Helical" evidence="8">
    <location>
        <begin position="331"/>
        <end position="351"/>
    </location>
</feature>
<evidence type="ECO:0000256" key="8">
    <source>
        <dbReference type="SAM" id="Phobius"/>
    </source>
</evidence>
<dbReference type="AlphaFoldDB" id="A0A9W9FVA9"/>
<dbReference type="FunFam" id="1.20.1250.20:FF:000065">
    <property type="entry name" value="Putative MFS pantothenate transporter"/>
    <property type="match status" value="1"/>
</dbReference>
<feature type="domain" description="Major facilitator superfamily (MFS) profile" evidence="9">
    <location>
        <begin position="64"/>
        <end position="477"/>
    </location>
</feature>
<evidence type="ECO:0000256" key="4">
    <source>
        <dbReference type="ARBA" id="ARBA00022989"/>
    </source>
</evidence>
<feature type="transmembrane region" description="Helical" evidence="8">
    <location>
        <begin position="130"/>
        <end position="149"/>
    </location>
</feature>
<feature type="compositionally biased region" description="Polar residues" evidence="7">
    <location>
        <begin position="1"/>
        <end position="29"/>
    </location>
</feature>
<dbReference type="Gene3D" id="1.20.1250.20">
    <property type="entry name" value="MFS general substrate transporter like domains"/>
    <property type="match status" value="2"/>
</dbReference>
<feature type="transmembrane region" description="Helical" evidence="8">
    <location>
        <begin position="451"/>
        <end position="473"/>
    </location>
</feature>
<keyword evidence="11" id="KW-1185">Reference proteome</keyword>
<dbReference type="Pfam" id="PF07690">
    <property type="entry name" value="MFS_1"/>
    <property type="match status" value="1"/>
</dbReference>
<protein>
    <recommendedName>
        <fullName evidence="9">Major facilitator superfamily (MFS) profile domain-containing protein</fullName>
    </recommendedName>
</protein>
<comment type="similarity">
    <text evidence="6">Belongs to the major facilitator superfamily. Allantoate permease family.</text>
</comment>
<feature type="region of interest" description="Disordered" evidence="7">
    <location>
        <begin position="1"/>
        <end position="37"/>
    </location>
</feature>
<evidence type="ECO:0000313" key="10">
    <source>
        <dbReference type="EMBL" id="KAJ5106715.1"/>
    </source>
</evidence>
<evidence type="ECO:0000256" key="2">
    <source>
        <dbReference type="ARBA" id="ARBA00022448"/>
    </source>
</evidence>
<evidence type="ECO:0000259" key="9">
    <source>
        <dbReference type="PROSITE" id="PS50850"/>
    </source>
</evidence>
<dbReference type="SUPFAM" id="SSF103473">
    <property type="entry name" value="MFS general substrate transporter"/>
    <property type="match status" value="1"/>
</dbReference>
<keyword evidence="3 8" id="KW-0812">Transmembrane</keyword>
<proteinExistence type="inferred from homology"/>
<sequence length="494" mass="55005">MGNSVTQTIVKQANEVTKSTDSASEDASQQPPPRRSFRSFIWDTDTHLKSPEEQRLLLKIDAAILSIGCLGFFMKYLDQGNITNAYVSGMQESLSMYGNQYTYAQTVYTVSYAVMQIPSTLIIQRIRPSIWLAAMEVGWATFTFAQAGMTNVSQLYAFRFLVGFFESSFFPVLLYLLGSWYTKTELAKRVALFHMTAPLGTAFSGYLQAAVYKNLDGAHGLAGWRWLYIICGCMTIPVGFATLFLLPDTPHTTRAWFITGEEKELAIERVRKAGKAPPARITLATVKRTFSSWKWYAFVLGYILYGESCGASSYFAIWLKAEGFSVSDRNVIPTGTSLISGGCVVLWGFLSDYTGSRFAWVLIPLILTLLPNGILAVWPSSVPLKEFAFLTCNIQLMTAVFYSWANEICADNNEARAFIISSMNGFQYAVAAWLPILIFPQTMAPNFRYGFPTTFALVIAAIIGAIAIQLLVLRDRRKGKQGTPANEDETWTEA</sequence>
<dbReference type="PANTHER" id="PTHR43791">
    <property type="entry name" value="PERMEASE-RELATED"/>
    <property type="match status" value="1"/>
</dbReference>
<feature type="transmembrane region" description="Helical" evidence="8">
    <location>
        <begin position="224"/>
        <end position="246"/>
    </location>
</feature>
<dbReference type="Proteomes" id="UP001149165">
    <property type="component" value="Unassembled WGS sequence"/>
</dbReference>
<reference evidence="10" key="1">
    <citation type="submission" date="2022-11" db="EMBL/GenBank/DDBJ databases">
        <authorList>
            <person name="Petersen C."/>
        </authorList>
    </citation>
    <scope>NUCLEOTIDE SEQUENCE</scope>
    <source>
        <strain evidence="10">IBT 30069</strain>
    </source>
</reference>
<evidence type="ECO:0000256" key="7">
    <source>
        <dbReference type="SAM" id="MobiDB-lite"/>
    </source>
</evidence>
<dbReference type="PROSITE" id="PS50850">
    <property type="entry name" value="MFS"/>
    <property type="match status" value="1"/>
</dbReference>
<feature type="transmembrane region" description="Helical" evidence="8">
    <location>
        <begin position="387"/>
        <end position="405"/>
    </location>
</feature>
<dbReference type="PANTHER" id="PTHR43791:SF43">
    <property type="entry name" value="MAJOR FACILITATOR SUPERFAMILY (MFS) PROFILE DOMAIN-CONTAINING PROTEIN"/>
    <property type="match status" value="1"/>
</dbReference>
<gene>
    <name evidence="10" type="ORF">N7456_003390</name>
</gene>
<dbReference type="GO" id="GO:0022857">
    <property type="term" value="F:transmembrane transporter activity"/>
    <property type="evidence" value="ECO:0007669"/>
    <property type="project" value="InterPro"/>
</dbReference>
<feature type="transmembrane region" description="Helical" evidence="8">
    <location>
        <begin position="417"/>
        <end position="439"/>
    </location>
</feature>
<evidence type="ECO:0000256" key="3">
    <source>
        <dbReference type="ARBA" id="ARBA00022692"/>
    </source>
</evidence>
<name>A0A9W9FVA9_9EURO</name>
<comment type="subcellular location">
    <subcellularLocation>
        <location evidence="1">Membrane</location>
        <topology evidence="1">Multi-pass membrane protein</topology>
    </subcellularLocation>
</comment>
<dbReference type="GO" id="GO:0016020">
    <property type="term" value="C:membrane"/>
    <property type="evidence" value="ECO:0007669"/>
    <property type="project" value="UniProtKB-SubCell"/>
</dbReference>
<evidence type="ECO:0000256" key="1">
    <source>
        <dbReference type="ARBA" id="ARBA00004141"/>
    </source>
</evidence>
<feature type="transmembrane region" description="Helical" evidence="8">
    <location>
        <begin position="190"/>
        <end position="212"/>
    </location>
</feature>
<comment type="caution">
    <text evidence="10">The sequence shown here is derived from an EMBL/GenBank/DDBJ whole genome shotgun (WGS) entry which is preliminary data.</text>
</comment>
<feature type="transmembrane region" description="Helical" evidence="8">
    <location>
        <begin position="358"/>
        <end position="381"/>
    </location>
</feature>
<dbReference type="InterPro" id="IPR011701">
    <property type="entry name" value="MFS"/>
</dbReference>
<keyword evidence="4 8" id="KW-1133">Transmembrane helix</keyword>
<organism evidence="10 11">
    <name type="scientific">Penicillium angulare</name>
    <dbReference type="NCBI Taxonomy" id="116970"/>
    <lineage>
        <taxon>Eukaryota</taxon>
        <taxon>Fungi</taxon>
        <taxon>Dikarya</taxon>
        <taxon>Ascomycota</taxon>
        <taxon>Pezizomycotina</taxon>
        <taxon>Eurotiomycetes</taxon>
        <taxon>Eurotiomycetidae</taxon>
        <taxon>Eurotiales</taxon>
        <taxon>Aspergillaceae</taxon>
        <taxon>Penicillium</taxon>
    </lineage>
</organism>
<accession>A0A9W9FVA9</accession>
<dbReference type="EMBL" id="JAPQKH010000003">
    <property type="protein sequence ID" value="KAJ5106715.1"/>
    <property type="molecule type" value="Genomic_DNA"/>
</dbReference>
<dbReference type="InterPro" id="IPR020846">
    <property type="entry name" value="MFS_dom"/>
</dbReference>
<evidence type="ECO:0000256" key="6">
    <source>
        <dbReference type="ARBA" id="ARBA00037968"/>
    </source>
</evidence>
<evidence type="ECO:0000313" key="11">
    <source>
        <dbReference type="Proteomes" id="UP001149165"/>
    </source>
</evidence>
<feature type="transmembrane region" description="Helical" evidence="8">
    <location>
        <begin position="155"/>
        <end position="178"/>
    </location>
</feature>
<evidence type="ECO:0000256" key="5">
    <source>
        <dbReference type="ARBA" id="ARBA00023136"/>
    </source>
</evidence>
<keyword evidence="5 8" id="KW-0472">Membrane</keyword>
<keyword evidence="2" id="KW-0813">Transport</keyword>
<feature type="transmembrane region" description="Helical" evidence="8">
    <location>
        <begin position="295"/>
        <end position="319"/>
    </location>
</feature>
<reference evidence="10" key="2">
    <citation type="journal article" date="2023" name="IMA Fungus">
        <title>Comparative genomic study of the Penicillium genus elucidates a diverse pangenome and 15 lateral gene transfer events.</title>
        <authorList>
            <person name="Petersen C."/>
            <person name="Sorensen T."/>
            <person name="Nielsen M.R."/>
            <person name="Sondergaard T.E."/>
            <person name="Sorensen J.L."/>
            <person name="Fitzpatrick D.A."/>
            <person name="Frisvad J.C."/>
            <person name="Nielsen K.L."/>
        </authorList>
    </citation>
    <scope>NUCLEOTIDE SEQUENCE</scope>
    <source>
        <strain evidence="10">IBT 30069</strain>
    </source>
</reference>